<proteinExistence type="predicted"/>
<organism evidence="2 3">
    <name type="scientific">Coniella lustricola</name>
    <dbReference type="NCBI Taxonomy" id="2025994"/>
    <lineage>
        <taxon>Eukaryota</taxon>
        <taxon>Fungi</taxon>
        <taxon>Dikarya</taxon>
        <taxon>Ascomycota</taxon>
        <taxon>Pezizomycotina</taxon>
        <taxon>Sordariomycetes</taxon>
        <taxon>Sordariomycetidae</taxon>
        <taxon>Diaporthales</taxon>
        <taxon>Schizoparmaceae</taxon>
        <taxon>Coniella</taxon>
    </lineage>
</organism>
<feature type="region of interest" description="Disordered" evidence="1">
    <location>
        <begin position="17"/>
        <end position="66"/>
    </location>
</feature>
<evidence type="ECO:0000313" key="3">
    <source>
        <dbReference type="Proteomes" id="UP000241462"/>
    </source>
</evidence>
<evidence type="ECO:0000256" key="1">
    <source>
        <dbReference type="SAM" id="MobiDB-lite"/>
    </source>
</evidence>
<name>A0A2T3A208_9PEZI</name>
<evidence type="ECO:0000313" key="2">
    <source>
        <dbReference type="EMBL" id="PSR81417.1"/>
    </source>
</evidence>
<dbReference type="Proteomes" id="UP000241462">
    <property type="component" value="Unassembled WGS sequence"/>
</dbReference>
<keyword evidence="3" id="KW-1185">Reference proteome</keyword>
<reference evidence="2 3" key="1">
    <citation type="journal article" date="2018" name="Mycol. Prog.">
        <title>Coniella lustricola, a new species from submerged detritus.</title>
        <authorList>
            <person name="Raudabaugh D.B."/>
            <person name="Iturriaga T."/>
            <person name="Carver A."/>
            <person name="Mondo S."/>
            <person name="Pangilinan J."/>
            <person name="Lipzen A."/>
            <person name="He G."/>
            <person name="Amirebrahimi M."/>
            <person name="Grigoriev I.V."/>
            <person name="Miller A.N."/>
        </authorList>
    </citation>
    <scope>NUCLEOTIDE SEQUENCE [LARGE SCALE GENOMIC DNA]</scope>
    <source>
        <strain evidence="2 3">B22-T-1</strain>
    </source>
</reference>
<dbReference type="EMBL" id="KZ678503">
    <property type="protein sequence ID" value="PSR81417.1"/>
    <property type="molecule type" value="Genomic_DNA"/>
</dbReference>
<dbReference type="InParanoid" id="A0A2T3A208"/>
<dbReference type="AlphaFoldDB" id="A0A2T3A208"/>
<sequence length="66" mass="7679">MSSCAPVHHLLFPCSRSLSRSPMNQCVRERERENRSRQTTTKKHKGRIDNKSQQHVHKQLVGPSEQ</sequence>
<protein>
    <submittedName>
        <fullName evidence="2">Uncharacterized protein</fullName>
    </submittedName>
</protein>
<accession>A0A2T3A208</accession>
<feature type="compositionally biased region" description="Basic and acidic residues" evidence="1">
    <location>
        <begin position="27"/>
        <end position="36"/>
    </location>
</feature>
<gene>
    <name evidence="2" type="ORF">BD289DRAFT_40891</name>
</gene>